<accession>A0A1F4U7T3</accession>
<dbReference type="EMBL" id="MEUJ01000002">
    <property type="protein sequence ID" value="OGC40981.1"/>
    <property type="molecule type" value="Genomic_DNA"/>
</dbReference>
<sequence>MNLGGLVVPLGIITYFLVLLTILSGLLHFKLNYHKTLAALTILFASLHAGLIIYFKFFR</sequence>
<comment type="caution">
    <text evidence="2">The sequence shown here is derived from an EMBL/GenBank/DDBJ whole genome shotgun (WGS) entry which is preliminary data.</text>
</comment>
<keyword evidence="1" id="KW-0812">Transmembrane</keyword>
<feature type="transmembrane region" description="Helical" evidence="1">
    <location>
        <begin position="6"/>
        <end position="29"/>
    </location>
</feature>
<name>A0A1F4U7T3_UNCSA</name>
<organism evidence="2 3">
    <name type="scientific">candidate division WOR-1 bacterium RIFOXYC2_FULL_46_14</name>
    <dbReference type="NCBI Taxonomy" id="1802587"/>
    <lineage>
        <taxon>Bacteria</taxon>
        <taxon>Bacillati</taxon>
        <taxon>Saganbacteria</taxon>
    </lineage>
</organism>
<protein>
    <submittedName>
        <fullName evidence="2">Uncharacterized protein</fullName>
    </submittedName>
</protein>
<keyword evidence="1" id="KW-1133">Transmembrane helix</keyword>
<feature type="transmembrane region" description="Helical" evidence="1">
    <location>
        <begin position="36"/>
        <end position="55"/>
    </location>
</feature>
<evidence type="ECO:0000313" key="2">
    <source>
        <dbReference type="EMBL" id="OGC40981.1"/>
    </source>
</evidence>
<dbReference type="AlphaFoldDB" id="A0A1F4U7T3"/>
<keyword evidence="1" id="KW-0472">Membrane</keyword>
<dbReference type="Proteomes" id="UP000179242">
    <property type="component" value="Unassembled WGS sequence"/>
</dbReference>
<reference evidence="2 3" key="1">
    <citation type="journal article" date="2016" name="Nat. Commun.">
        <title>Thousands of microbial genomes shed light on interconnected biogeochemical processes in an aquifer system.</title>
        <authorList>
            <person name="Anantharaman K."/>
            <person name="Brown C.T."/>
            <person name="Hug L.A."/>
            <person name="Sharon I."/>
            <person name="Castelle C.J."/>
            <person name="Probst A.J."/>
            <person name="Thomas B.C."/>
            <person name="Singh A."/>
            <person name="Wilkins M.J."/>
            <person name="Karaoz U."/>
            <person name="Brodie E.L."/>
            <person name="Williams K.H."/>
            <person name="Hubbard S.S."/>
            <person name="Banfield J.F."/>
        </authorList>
    </citation>
    <scope>NUCLEOTIDE SEQUENCE [LARGE SCALE GENOMIC DNA]</scope>
</reference>
<evidence type="ECO:0000256" key="1">
    <source>
        <dbReference type="SAM" id="Phobius"/>
    </source>
</evidence>
<gene>
    <name evidence="2" type="ORF">A2438_01700</name>
</gene>
<proteinExistence type="predicted"/>
<evidence type="ECO:0000313" key="3">
    <source>
        <dbReference type="Proteomes" id="UP000179242"/>
    </source>
</evidence>